<dbReference type="RefSeq" id="WP_128564919.1">
    <property type="nucleotide sequence ID" value="NZ_BPQH01000043.1"/>
</dbReference>
<evidence type="ECO:0000259" key="2">
    <source>
        <dbReference type="Pfam" id="PF01936"/>
    </source>
</evidence>
<dbReference type="InterPro" id="IPR047140">
    <property type="entry name" value="LabA"/>
</dbReference>
<proteinExistence type="predicted"/>
<dbReference type="Proteomes" id="UP001055167">
    <property type="component" value="Unassembled WGS sequence"/>
</dbReference>
<dbReference type="CDD" id="cd10911">
    <property type="entry name" value="PIN_LabA"/>
    <property type="match status" value="1"/>
</dbReference>
<keyword evidence="4" id="KW-1185">Reference proteome</keyword>
<dbReference type="Gene3D" id="3.40.50.1010">
    <property type="entry name" value="5'-nuclease"/>
    <property type="match status" value="1"/>
</dbReference>
<feature type="compositionally biased region" description="Basic and acidic residues" evidence="1">
    <location>
        <begin position="189"/>
        <end position="201"/>
    </location>
</feature>
<comment type="caution">
    <text evidence="3">The sequence shown here is derived from an EMBL/GenBank/DDBJ whole genome shotgun (WGS) entry which is preliminary data.</text>
</comment>
<name>A0ABQ4R995_9HYPH</name>
<feature type="region of interest" description="Disordered" evidence="1">
    <location>
        <begin position="172"/>
        <end position="224"/>
    </location>
</feature>
<dbReference type="PANTHER" id="PTHR35458">
    <property type="entry name" value="SLR0755 PROTEIN"/>
    <property type="match status" value="1"/>
</dbReference>
<feature type="domain" description="NYN" evidence="2">
    <location>
        <begin position="6"/>
        <end position="163"/>
    </location>
</feature>
<dbReference type="InterPro" id="IPR021139">
    <property type="entry name" value="NYN"/>
</dbReference>
<organism evidence="3 4">
    <name type="scientific">Methylobacterium crusticola</name>
    <dbReference type="NCBI Taxonomy" id="1697972"/>
    <lineage>
        <taxon>Bacteria</taxon>
        <taxon>Pseudomonadati</taxon>
        <taxon>Pseudomonadota</taxon>
        <taxon>Alphaproteobacteria</taxon>
        <taxon>Hyphomicrobiales</taxon>
        <taxon>Methylobacteriaceae</taxon>
        <taxon>Methylobacterium</taxon>
    </lineage>
</organism>
<dbReference type="EMBL" id="BPQH01000043">
    <property type="protein sequence ID" value="GJD53972.1"/>
    <property type="molecule type" value="Genomic_DNA"/>
</dbReference>
<dbReference type="Pfam" id="PF01936">
    <property type="entry name" value="NYN"/>
    <property type="match status" value="1"/>
</dbReference>
<evidence type="ECO:0000256" key="1">
    <source>
        <dbReference type="SAM" id="MobiDB-lite"/>
    </source>
</evidence>
<reference evidence="3" key="2">
    <citation type="submission" date="2021-08" db="EMBL/GenBank/DDBJ databases">
        <authorList>
            <person name="Tani A."/>
            <person name="Ola A."/>
            <person name="Ogura Y."/>
            <person name="Katsura K."/>
            <person name="Hayashi T."/>
        </authorList>
    </citation>
    <scope>NUCLEOTIDE SEQUENCE</scope>
    <source>
        <strain evidence="3">KCTC 52305</strain>
    </source>
</reference>
<reference evidence="3" key="1">
    <citation type="journal article" date="2021" name="Front. Microbiol.">
        <title>Comprehensive Comparative Genomics and Phenotyping of Methylobacterium Species.</title>
        <authorList>
            <person name="Alessa O."/>
            <person name="Ogura Y."/>
            <person name="Fujitani Y."/>
            <person name="Takami H."/>
            <person name="Hayashi T."/>
            <person name="Sahin N."/>
            <person name="Tani A."/>
        </authorList>
    </citation>
    <scope>NUCLEOTIDE SEQUENCE</scope>
    <source>
        <strain evidence="3">KCTC 52305</strain>
    </source>
</reference>
<evidence type="ECO:0000313" key="4">
    <source>
        <dbReference type="Proteomes" id="UP001055167"/>
    </source>
</evidence>
<dbReference type="PANTHER" id="PTHR35458:SF2">
    <property type="entry name" value="SLR0755 PROTEIN"/>
    <property type="match status" value="1"/>
</dbReference>
<sequence length="224" mass="25404">MPGYSRSALFIDGANIYATTKTLGFDIDYRKLLADFKARENLIRAFYYTALVEDQEYSSIRPLIDWLDYNGYRVVTKPAKEFTDSSGRRKVKGNMDIELTIDAMELAPFIDHMVLFSGDGDFRPLVAAMQRRGVRVTVVSTVQTQPPMVADELRRQADDFVDIVQLIPRIGRDQADRAARPGRSGPGEAPDRTREGPERAPRPAPNLENRYGIRQDDEEDDVED</sequence>
<gene>
    <name evidence="3" type="ORF">OPKNFCMD_6752</name>
</gene>
<evidence type="ECO:0000313" key="3">
    <source>
        <dbReference type="EMBL" id="GJD53972.1"/>
    </source>
</evidence>
<protein>
    <recommendedName>
        <fullName evidence="2">NYN domain-containing protein</fullName>
    </recommendedName>
</protein>
<accession>A0ABQ4R995</accession>